<dbReference type="InterPro" id="IPR021938">
    <property type="entry name" value="DUF3553"/>
</dbReference>
<proteinExistence type="predicted"/>
<dbReference type="KEGG" id="ppru:FDP22_02155"/>
<name>A0A5B8FWD4_9RHOB</name>
<gene>
    <name evidence="1" type="ORF">FDP22_02155</name>
</gene>
<accession>A0A5B8FWD4</accession>
<dbReference type="AlphaFoldDB" id="A0A5B8FWD4"/>
<sequence length="59" mass="6546">MNDFIEPGAIVRNPEAPEWGRGQVQSIIHDRITVNFENAGKVVIDGTRIALEVESPDPF</sequence>
<dbReference type="EMBL" id="CP040818">
    <property type="protein sequence ID" value="QDL90692.1"/>
    <property type="molecule type" value="Genomic_DNA"/>
</dbReference>
<reference evidence="1 2" key="1">
    <citation type="submission" date="2019-06" db="EMBL/GenBank/DDBJ databases">
        <title>Genome sequence of Rhodobacteraceae bacterium D4M1.</title>
        <authorList>
            <person name="Cao J."/>
        </authorList>
    </citation>
    <scope>NUCLEOTIDE SEQUENCE [LARGE SCALE GENOMIC DNA]</scope>
    <source>
        <strain evidence="1 2">D4M1</strain>
    </source>
</reference>
<dbReference type="RefSeq" id="WP_138576629.1">
    <property type="nucleotide sequence ID" value="NZ_CP040818.1"/>
</dbReference>
<organism evidence="1 2">
    <name type="scientific">Paroceanicella profunda</name>
    <dbReference type="NCBI Taxonomy" id="2579971"/>
    <lineage>
        <taxon>Bacteria</taxon>
        <taxon>Pseudomonadati</taxon>
        <taxon>Pseudomonadota</taxon>
        <taxon>Alphaproteobacteria</taxon>
        <taxon>Rhodobacterales</taxon>
        <taxon>Paracoccaceae</taxon>
        <taxon>Paroceanicella</taxon>
    </lineage>
</organism>
<evidence type="ECO:0000313" key="1">
    <source>
        <dbReference type="EMBL" id="QDL90692.1"/>
    </source>
</evidence>
<protein>
    <submittedName>
        <fullName evidence="1">DUF3553 domain-containing protein</fullName>
    </submittedName>
</protein>
<keyword evidence="2" id="KW-1185">Reference proteome</keyword>
<dbReference type="OrthoDB" id="7361229at2"/>
<dbReference type="Pfam" id="PF12073">
    <property type="entry name" value="DUF3553"/>
    <property type="match status" value="1"/>
</dbReference>
<dbReference type="Proteomes" id="UP000305888">
    <property type="component" value="Chromosome"/>
</dbReference>
<evidence type="ECO:0000313" key="2">
    <source>
        <dbReference type="Proteomes" id="UP000305888"/>
    </source>
</evidence>